<evidence type="ECO:0000256" key="2">
    <source>
        <dbReference type="ARBA" id="ARBA00023125"/>
    </source>
</evidence>
<dbReference type="EMBL" id="JBHSMA010000006">
    <property type="protein sequence ID" value="MFC5411372.1"/>
    <property type="molecule type" value="Genomic_DNA"/>
</dbReference>
<protein>
    <submittedName>
        <fullName evidence="5">MarR family winged helix-turn-helix transcriptional regulator</fullName>
    </submittedName>
</protein>
<keyword evidence="1" id="KW-0805">Transcription regulation</keyword>
<comment type="caution">
    <text evidence="5">The sequence shown here is derived from an EMBL/GenBank/DDBJ whole genome shotgun (WGS) entry which is preliminary data.</text>
</comment>
<keyword evidence="2" id="KW-0238">DNA-binding</keyword>
<dbReference type="SUPFAM" id="SSF46785">
    <property type="entry name" value="Winged helix' DNA-binding domain"/>
    <property type="match status" value="1"/>
</dbReference>
<feature type="domain" description="HTH marR-type" evidence="4">
    <location>
        <begin position="1"/>
        <end position="136"/>
    </location>
</feature>
<dbReference type="InterPro" id="IPR036390">
    <property type="entry name" value="WH_DNA-bd_sf"/>
</dbReference>
<dbReference type="PANTHER" id="PTHR42756">
    <property type="entry name" value="TRANSCRIPTIONAL REGULATOR, MARR"/>
    <property type="match status" value="1"/>
</dbReference>
<evidence type="ECO:0000313" key="5">
    <source>
        <dbReference type="EMBL" id="MFC5411372.1"/>
    </source>
</evidence>
<keyword evidence="3" id="KW-0804">Transcription</keyword>
<evidence type="ECO:0000313" key="6">
    <source>
        <dbReference type="Proteomes" id="UP001596106"/>
    </source>
</evidence>
<dbReference type="InterPro" id="IPR023187">
    <property type="entry name" value="Tscrpt_reg_MarR-type_CS"/>
</dbReference>
<dbReference type="Gene3D" id="1.10.10.10">
    <property type="entry name" value="Winged helix-like DNA-binding domain superfamily/Winged helix DNA-binding domain"/>
    <property type="match status" value="1"/>
</dbReference>
<dbReference type="PRINTS" id="PR00598">
    <property type="entry name" value="HTHMARR"/>
</dbReference>
<dbReference type="SMART" id="SM00347">
    <property type="entry name" value="HTH_MARR"/>
    <property type="match status" value="1"/>
</dbReference>
<dbReference type="RefSeq" id="WP_379848208.1">
    <property type="nucleotide sequence ID" value="NZ_JBHSMA010000006.1"/>
</dbReference>
<evidence type="ECO:0000259" key="4">
    <source>
        <dbReference type="PROSITE" id="PS50995"/>
    </source>
</evidence>
<accession>A0ABW0IGU9</accession>
<dbReference type="InterPro" id="IPR036388">
    <property type="entry name" value="WH-like_DNA-bd_sf"/>
</dbReference>
<dbReference type="Proteomes" id="UP001596106">
    <property type="component" value="Unassembled WGS sequence"/>
</dbReference>
<dbReference type="PROSITE" id="PS01117">
    <property type="entry name" value="HTH_MARR_1"/>
    <property type="match status" value="1"/>
</dbReference>
<name>A0ABW0IGU9_9BACT</name>
<sequence>MKKEKTVDYHIKLGWHAISRMYNAYAVRYDMTMAIGFVLLNIDLEQGTPATKIGPLLGMEPRSLVRMLKSLEERGWIRRVVDENDKRFVRILLTDAGKEKREIAREGVIQFNNVIRENIPLEKLVIFFDVMKDITRLVEDENAKIKATGIDEIILNRDYAE</sequence>
<evidence type="ECO:0000256" key="1">
    <source>
        <dbReference type="ARBA" id="ARBA00023015"/>
    </source>
</evidence>
<reference evidence="6" key="1">
    <citation type="journal article" date="2019" name="Int. J. Syst. Evol. Microbiol.">
        <title>The Global Catalogue of Microorganisms (GCM) 10K type strain sequencing project: providing services to taxonomists for standard genome sequencing and annotation.</title>
        <authorList>
            <consortium name="The Broad Institute Genomics Platform"/>
            <consortium name="The Broad Institute Genome Sequencing Center for Infectious Disease"/>
            <person name="Wu L."/>
            <person name="Ma J."/>
        </authorList>
    </citation>
    <scope>NUCLEOTIDE SEQUENCE [LARGE SCALE GENOMIC DNA]</scope>
    <source>
        <strain evidence="6">CCUG 55250</strain>
    </source>
</reference>
<evidence type="ECO:0000256" key="3">
    <source>
        <dbReference type="ARBA" id="ARBA00023163"/>
    </source>
</evidence>
<gene>
    <name evidence="5" type="ORF">ACFPMF_18770</name>
</gene>
<dbReference type="Pfam" id="PF01047">
    <property type="entry name" value="MarR"/>
    <property type="match status" value="1"/>
</dbReference>
<proteinExistence type="predicted"/>
<organism evidence="5 6">
    <name type="scientific">Larkinella bovis</name>
    <dbReference type="NCBI Taxonomy" id="683041"/>
    <lineage>
        <taxon>Bacteria</taxon>
        <taxon>Pseudomonadati</taxon>
        <taxon>Bacteroidota</taxon>
        <taxon>Cytophagia</taxon>
        <taxon>Cytophagales</taxon>
        <taxon>Spirosomataceae</taxon>
        <taxon>Larkinella</taxon>
    </lineage>
</organism>
<dbReference type="InterPro" id="IPR000835">
    <property type="entry name" value="HTH_MarR-typ"/>
</dbReference>
<keyword evidence="6" id="KW-1185">Reference proteome</keyword>
<dbReference type="PANTHER" id="PTHR42756:SF1">
    <property type="entry name" value="TRANSCRIPTIONAL REPRESSOR OF EMRAB OPERON"/>
    <property type="match status" value="1"/>
</dbReference>
<dbReference type="PROSITE" id="PS50995">
    <property type="entry name" value="HTH_MARR_2"/>
    <property type="match status" value="1"/>
</dbReference>